<dbReference type="PROSITE" id="PS00514">
    <property type="entry name" value="FIBRINOGEN_C_1"/>
    <property type="match status" value="1"/>
</dbReference>
<dbReference type="PANTHER" id="PTHR19143">
    <property type="entry name" value="FIBRINOGEN/TENASCIN/ANGIOPOEITIN"/>
    <property type="match status" value="1"/>
</dbReference>
<dbReference type="InterPro" id="IPR050373">
    <property type="entry name" value="Fibrinogen_C-term_domain"/>
</dbReference>
<feature type="domain" description="Fibrinogen C-terminal" evidence="4">
    <location>
        <begin position="186"/>
        <end position="372"/>
    </location>
</feature>
<keyword evidence="1" id="KW-1015">Disulfide bond</keyword>
<dbReference type="InterPro" id="IPR014716">
    <property type="entry name" value="Fibrinogen_a/b/g_C_1"/>
</dbReference>
<dbReference type="GO" id="GO:0005615">
    <property type="term" value="C:extracellular space"/>
    <property type="evidence" value="ECO:0007669"/>
    <property type="project" value="TreeGrafter"/>
</dbReference>
<gene>
    <name evidence="6" type="primary">LOC109465020</name>
</gene>
<evidence type="ECO:0000313" key="6">
    <source>
        <dbReference type="RefSeq" id="XP_019617703.1"/>
    </source>
</evidence>
<protein>
    <submittedName>
        <fullName evidence="6">Techylectin-5A-like</fullName>
    </submittedName>
</protein>
<sequence length="380" mass="42746">MARYRRISLFFSTILALSLAQTDPTPNYDVTEHGDSCLYSLLVDKPVGGCQETFSPRKRHTDLQNQLRDMDQAIDMAEERRSQALVEKKNNLLKEEAARLAVENEIAEMQFRTQDLEESNGKLGEKLQEQTAKMKELQDQIKNLNTAISQLIDEKKEAESDKGPSEPASSPTTTAATPELVPAGTQQPTAAARDCTLLKKDKTDEKSGVKTLVLPDGQEYKAFCDFSSPGGPWTVIQRRQKTDAGKQVDFFKTWDEYRTGFGNPDGEYWIECQLFMCYCRLKLGEYTGTAGDALYVHRDQPFSTKDREHDTLPTGNCASAYRGGWWYAKCFDANLNGDYSDDSEATLSSVSWVPWQGYRAIPYVEMKIRHKPAEPAASVP</sequence>
<dbReference type="RefSeq" id="XP_019617703.1">
    <property type="nucleotide sequence ID" value="XM_019762144.1"/>
</dbReference>
<dbReference type="Gene3D" id="3.90.215.10">
    <property type="entry name" value="Gamma Fibrinogen, chain A, domain 1"/>
    <property type="match status" value="2"/>
</dbReference>
<dbReference type="InterPro" id="IPR036056">
    <property type="entry name" value="Fibrinogen-like_C"/>
</dbReference>
<name>A0A6P4XZY2_BRABE</name>
<dbReference type="InterPro" id="IPR002181">
    <property type="entry name" value="Fibrinogen_a/b/g_C_dom"/>
</dbReference>
<feature type="region of interest" description="Disordered" evidence="2">
    <location>
        <begin position="154"/>
        <end position="191"/>
    </location>
</feature>
<feature type="compositionally biased region" description="Low complexity" evidence="2">
    <location>
        <begin position="165"/>
        <end position="179"/>
    </location>
</feature>
<accession>A0A6P4XZY2</accession>
<dbReference type="PROSITE" id="PS51406">
    <property type="entry name" value="FIBRINOGEN_C_2"/>
    <property type="match status" value="1"/>
</dbReference>
<dbReference type="InterPro" id="IPR020837">
    <property type="entry name" value="Fibrinogen_CS"/>
</dbReference>
<dbReference type="AlphaFoldDB" id="A0A6P4XZY2"/>
<feature type="chain" id="PRO_5028264400" evidence="3">
    <location>
        <begin position="21"/>
        <end position="380"/>
    </location>
</feature>
<evidence type="ECO:0000313" key="5">
    <source>
        <dbReference type="Proteomes" id="UP000515135"/>
    </source>
</evidence>
<organism evidence="5 6">
    <name type="scientific">Branchiostoma belcheri</name>
    <name type="common">Amphioxus</name>
    <dbReference type="NCBI Taxonomy" id="7741"/>
    <lineage>
        <taxon>Eukaryota</taxon>
        <taxon>Metazoa</taxon>
        <taxon>Chordata</taxon>
        <taxon>Cephalochordata</taxon>
        <taxon>Leptocardii</taxon>
        <taxon>Amphioxiformes</taxon>
        <taxon>Branchiostomatidae</taxon>
        <taxon>Branchiostoma</taxon>
    </lineage>
</organism>
<feature type="compositionally biased region" description="Basic and acidic residues" evidence="2">
    <location>
        <begin position="154"/>
        <end position="164"/>
    </location>
</feature>
<reference evidence="6" key="1">
    <citation type="submission" date="2025-08" db="UniProtKB">
        <authorList>
            <consortium name="RefSeq"/>
        </authorList>
    </citation>
    <scope>IDENTIFICATION</scope>
    <source>
        <tissue evidence="6">Gonad</tissue>
    </source>
</reference>
<evidence type="ECO:0000259" key="4">
    <source>
        <dbReference type="PROSITE" id="PS51406"/>
    </source>
</evidence>
<dbReference type="GeneID" id="109465020"/>
<dbReference type="SUPFAM" id="SSF56496">
    <property type="entry name" value="Fibrinogen C-terminal domain-like"/>
    <property type="match status" value="1"/>
</dbReference>
<evidence type="ECO:0000256" key="1">
    <source>
        <dbReference type="ARBA" id="ARBA00023157"/>
    </source>
</evidence>
<dbReference type="Pfam" id="PF00147">
    <property type="entry name" value="Fibrinogen_C"/>
    <property type="match status" value="2"/>
</dbReference>
<dbReference type="KEGG" id="bbel:109465020"/>
<dbReference type="Proteomes" id="UP000515135">
    <property type="component" value="Unplaced"/>
</dbReference>
<dbReference type="SMART" id="SM00186">
    <property type="entry name" value="FBG"/>
    <property type="match status" value="1"/>
</dbReference>
<keyword evidence="5" id="KW-1185">Reference proteome</keyword>
<feature type="signal peptide" evidence="3">
    <location>
        <begin position="1"/>
        <end position="20"/>
    </location>
</feature>
<proteinExistence type="predicted"/>
<keyword evidence="3" id="KW-0732">Signal</keyword>
<evidence type="ECO:0000256" key="2">
    <source>
        <dbReference type="SAM" id="MobiDB-lite"/>
    </source>
</evidence>
<dbReference type="OrthoDB" id="10044472at2759"/>
<evidence type="ECO:0000256" key="3">
    <source>
        <dbReference type="SAM" id="SignalP"/>
    </source>
</evidence>